<evidence type="ECO:0000313" key="2">
    <source>
        <dbReference type="Proteomes" id="UP001203852"/>
    </source>
</evidence>
<organism evidence="1 2">
    <name type="scientific">Exophiala viscosa</name>
    <dbReference type="NCBI Taxonomy" id="2486360"/>
    <lineage>
        <taxon>Eukaryota</taxon>
        <taxon>Fungi</taxon>
        <taxon>Dikarya</taxon>
        <taxon>Ascomycota</taxon>
        <taxon>Pezizomycotina</taxon>
        <taxon>Eurotiomycetes</taxon>
        <taxon>Chaetothyriomycetidae</taxon>
        <taxon>Chaetothyriales</taxon>
        <taxon>Herpotrichiellaceae</taxon>
        <taxon>Exophiala</taxon>
    </lineage>
</organism>
<sequence>MSYVTDGTVWPVAVTLDDSVKDVISLFYQLADDNSAQAGPRLASEVFTPNGEFVTVAGTLKGSDEISRSREQTQARFPGRRHNIRKVFVNDKQGHDLFVLGHAKMDLVNGKSVETDFATHILINVQSNAAKSPRLEFAEVFARTSNEGVEG</sequence>
<accession>A0AAN6E1U2</accession>
<dbReference type="Proteomes" id="UP001203852">
    <property type="component" value="Unassembled WGS sequence"/>
</dbReference>
<evidence type="ECO:0000313" key="1">
    <source>
        <dbReference type="EMBL" id="KAI1616605.1"/>
    </source>
</evidence>
<dbReference type="AlphaFoldDB" id="A0AAN6E1U2"/>
<comment type="caution">
    <text evidence="1">The sequence shown here is derived from an EMBL/GenBank/DDBJ whole genome shotgun (WGS) entry which is preliminary data.</text>
</comment>
<dbReference type="EMBL" id="MU404351">
    <property type="protein sequence ID" value="KAI1616605.1"/>
    <property type="molecule type" value="Genomic_DNA"/>
</dbReference>
<evidence type="ECO:0008006" key="3">
    <source>
        <dbReference type="Google" id="ProtNLM"/>
    </source>
</evidence>
<dbReference type="SUPFAM" id="SSF54427">
    <property type="entry name" value="NTF2-like"/>
    <property type="match status" value="1"/>
</dbReference>
<reference evidence="1" key="1">
    <citation type="journal article" date="2022" name="bioRxiv">
        <title>Deciphering the potential niche of two novel black yeast fungi from a biological soil crust based on their genomes, phenotypes, and melanin regulation.</title>
        <authorList>
            <consortium name="DOE Joint Genome Institute"/>
            <person name="Carr E.C."/>
            <person name="Barton Q."/>
            <person name="Grambo S."/>
            <person name="Sullivan M."/>
            <person name="Renfro C.M."/>
            <person name="Kuo A."/>
            <person name="Pangilinan J."/>
            <person name="Lipzen A."/>
            <person name="Keymanesh K."/>
            <person name="Savage E."/>
            <person name="Barry K."/>
            <person name="Grigoriev I.V."/>
            <person name="Riekhof W.R."/>
            <person name="Harris S.S."/>
        </authorList>
    </citation>
    <scope>NUCLEOTIDE SEQUENCE</scope>
    <source>
        <strain evidence="1">JF 03-4F</strain>
    </source>
</reference>
<dbReference type="Gene3D" id="3.10.450.50">
    <property type="match status" value="1"/>
</dbReference>
<protein>
    <recommendedName>
        <fullName evidence="3">SnoaL-like domain-containing protein</fullName>
    </recommendedName>
</protein>
<keyword evidence="2" id="KW-1185">Reference proteome</keyword>
<name>A0AAN6E1U2_9EURO</name>
<gene>
    <name evidence="1" type="ORF">EDD36DRAFT_461482</name>
</gene>
<proteinExistence type="predicted"/>
<dbReference type="InterPro" id="IPR032710">
    <property type="entry name" value="NTF2-like_dom_sf"/>
</dbReference>